<dbReference type="PROSITE" id="PS51733">
    <property type="entry name" value="BPL_LPL_CATALYTIC"/>
    <property type="match status" value="1"/>
</dbReference>
<evidence type="ECO:0000256" key="1">
    <source>
        <dbReference type="ARBA" id="ARBA00022598"/>
    </source>
</evidence>
<dbReference type="AlphaFoldDB" id="A0A9D2UHC1"/>
<dbReference type="InterPro" id="IPR004408">
    <property type="entry name" value="Biotin_CoA_COase_ligase"/>
</dbReference>
<dbReference type="GO" id="GO:0004077">
    <property type="term" value="F:biotin--[biotin carboxyl-carrier protein] ligase activity"/>
    <property type="evidence" value="ECO:0007669"/>
    <property type="project" value="UniProtKB-EC"/>
</dbReference>
<feature type="domain" description="BPL/LPL catalytic" evidence="2">
    <location>
        <begin position="1"/>
        <end position="179"/>
    </location>
</feature>
<feature type="non-terminal residue" evidence="3">
    <location>
        <position position="221"/>
    </location>
</feature>
<evidence type="ECO:0000313" key="3">
    <source>
        <dbReference type="EMBL" id="HJD52338.1"/>
    </source>
</evidence>
<dbReference type="Gene3D" id="3.30.930.10">
    <property type="entry name" value="Bira Bifunctional Protein, Domain 2"/>
    <property type="match status" value="1"/>
</dbReference>
<organism evidence="3 4">
    <name type="scientific">Candidatus Avibacteroides avistercoris</name>
    <dbReference type="NCBI Taxonomy" id="2840690"/>
    <lineage>
        <taxon>Bacteria</taxon>
        <taxon>Pseudomonadati</taxon>
        <taxon>Bacteroidota</taxon>
        <taxon>Bacteroidia</taxon>
        <taxon>Bacteroidales</taxon>
        <taxon>Bacteroidaceae</taxon>
        <taxon>Bacteroidaceae incertae sedis</taxon>
        <taxon>Candidatus Avibacteroides</taxon>
    </lineage>
</organism>
<reference evidence="3" key="2">
    <citation type="submission" date="2021-04" db="EMBL/GenBank/DDBJ databases">
        <authorList>
            <person name="Gilroy R."/>
        </authorList>
    </citation>
    <scope>NUCLEOTIDE SEQUENCE</scope>
    <source>
        <strain evidence="3">MalCec1-1739</strain>
    </source>
</reference>
<accession>A0A9D2UHC1</accession>
<name>A0A9D2UHC1_9BACT</name>
<sequence length="221" mass="24731">MKNIVYTSETNSTNSLMRQMVEADASLRELTLVYAGFQTSGRGQKGNLWQSERGKNICCSILLRPTSVPAAQQFVLSEAVSLGITDFLDRHHSGSLIKWPNDIYYGNHKVCGVLIENQIEGTSISFSIAGIGININQTHFPDDLPNPISLSHKTGIIYDLTALVPELRRDISARYRMLLTEAGRTLIHRDYLHRLYRFGVESPYYDAGGHFIGKIIDVEVS</sequence>
<dbReference type="PANTHER" id="PTHR12835:SF5">
    <property type="entry name" value="BIOTIN--PROTEIN LIGASE"/>
    <property type="match status" value="1"/>
</dbReference>
<dbReference type="InterPro" id="IPR004143">
    <property type="entry name" value="BPL_LPL_catalytic"/>
</dbReference>
<proteinExistence type="predicted"/>
<dbReference type="Pfam" id="PF03099">
    <property type="entry name" value="BPL_LplA_LipB"/>
    <property type="match status" value="1"/>
</dbReference>
<dbReference type="InterPro" id="IPR045864">
    <property type="entry name" value="aa-tRNA-synth_II/BPL/LPL"/>
</dbReference>
<evidence type="ECO:0000259" key="2">
    <source>
        <dbReference type="PROSITE" id="PS51733"/>
    </source>
</evidence>
<dbReference type="Proteomes" id="UP000787625">
    <property type="component" value="Unassembled WGS sequence"/>
</dbReference>
<dbReference type="EMBL" id="DWUP01000024">
    <property type="protein sequence ID" value="HJD52338.1"/>
    <property type="molecule type" value="Genomic_DNA"/>
</dbReference>
<evidence type="ECO:0000313" key="4">
    <source>
        <dbReference type="Proteomes" id="UP000787625"/>
    </source>
</evidence>
<comment type="caution">
    <text evidence="3">The sequence shown here is derived from an EMBL/GenBank/DDBJ whole genome shotgun (WGS) entry which is preliminary data.</text>
</comment>
<dbReference type="NCBIfam" id="TIGR00121">
    <property type="entry name" value="birA_ligase"/>
    <property type="match status" value="1"/>
</dbReference>
<dbReference type="EC" id="6.3.4.15" evidence="3"/>
<gene>
    <name evidence="3" type="ORF">IAA93_01220</name>
</gene>
<dbReference type="GO" id="GO:0005737">
    <property type="term" value="C:cytoplasm"/>
    <property type="evidence" value="ECO:0007669"/>
    <property type="project" value="TreeGrafter"/>
</dbReference>
<protein>
    <submittedName>
        <fullName evidence="3">Biotin--[acetyl-CoA-carboxylase] ligase</fullName>
        <ecNumber evidence="3">6.3.4.15</ecNumber>
    </submittedName>
</protein>
<keyword evidence="1 3" id="KW-0436">Ligase</keyword>
<dbReference type="CDD" id="cd16442">
    <property type="entry name" value="BPL"/>
    <property type="match status" value="1"/>
</dbReference>
<dbReference type="PANTHER" id="PTHR12835">
    <property type="entry name" value="BIOTIN PROTEIN LIGASE"/>
    <property type="match status" value="1"/>
</dbReference>
<reference evidence="3" key="1">
    <citation type="journal article" date="2021" name="PeerJ">
        <title>Extensive microbial diversity within the chicken gut microbiome revealed by metagenomics and culture.</title>
        <authorList>
            <person name="Gilroy R."/>
            <person name="Ravi A."/>
            <person name="Getino M."/>
            <person name="Pursley I."/>
            <person name="Horton D.L."/>
            <person name="Alikhan N.F."/>
            <person name="Baker D."/>
            <person name="Gharbi K."/>
            <person name="Hall N."/>
            <person name="Watson M."/>
            <person name="Adriaenssens E.M."/>
            <person name="Foster-Nyarko E."/>
            <person name="Jarju S."/>
            <person name="Secka A."/>
            <person name="Antonio M."/>
            <person name="Oren A."/>
            <person name="Chaudhuri R.R."/>
            <person name="La Ragione R."/>
            <person name="Hildebrand F."/>
            <person name="Pallen M.J."/>
        </authorList>
    </citation>
    <scope>NUCLEOTIDE SEQUENCE</scope>
    <source>
        <strain evidence="3">MalCec1-1739</strain>
    </source>
</reference>
<dbReference type="SUPFAM" id="SSF55681">
    <property type="entry name" value="Class II aaRS and biotin synthetases"/>
    <property type="match status" value="1"/>
</dbReference>